<evidence type="ECO:0000313" key="3">
    <source>
        <dbReference type="Proteomes" id="UP001358586"/>
    </source>
</evidence>
<keyword evidence="3" id="KW-1185">Reference proteome</keyword>
<dbReference type="InterPro" id="IPR005199">
    <property type="entry name" value="Glyco_hydro_79"/>
</dbReference>
<comment type="caution">
    <text evidence="2">The sequence shown here is derived from an EMBL/GenBank/DDBJ whole genome shotgun (WGS) entry which is preliminary data.</text>
</comment>
<dbReference type="EMBL" id="JARKNE010000008">
    <property type="protein sequence ID" value="KAK5814176.1"/>
    <property type="molecule type" value="Genomic_DNA"/>
</dbReference>
<dbReference type="Pfam" id="PF03662">
    <property type="entry name" value="Glyco_hydro_79n"/>
    <property type="match status" value="1"/>
</dbReference>
<dbReference type="Gene3D" id="3.20.20.80">
    <property type="entry name" value="Glycosidases"/>
    <property type="match status" value="1"/>
</dbReference>
<dbReference type="InterPro" id="IPR017853">
    <property type="entry name" value="GH"/>
</dbReference>
<proteinExistence type="inferred from homology"/>
<reference evidence="2 3" key="1">
    <citation type="submission" date="2023-03" db="EMBL/GenBank/DDBJ databases">
        <title>WGS of Gossypium arboreum.</title>
        <authorList>
            <person name="Yu D."/>
        </authorList>
    </citation>
    <scope>NUCLEOTIDE SEQUENCE [LARGE SCALE GENOMIC DNA]</scope>
    <source>
        <tissue evidence="2">Leaf</tissue>
    </source>
</reference>
<dbReference type="PANTHER" id="PTHR14363:SF45">
    <property type="entry name" value="HEPARANASE-LIKE PROTEIN 3 ISOFORM X1"/>
    <property type="match status" value="1"/>
</dbReference>
<dbReference type="Proteomes" id="UP001358586">
    <property type="component" value="Chromosome 8"/>
</dbReference>
<gene>
    <name evidence="2" type="ORF">PVK06_029628</name>
</gene>
<dbReference type="SUPFAM" id="SSF51445">
    <property type="entry name" value="(Trans)glycosidases"/>
    <property type="match status" value="1"/>
</dbReference>
<evidence type="ECO:0000256" key="1">
    <source>
        <dbReference type="ARBA" id="ARBA00009800"/>
    </source>
</evidence>
<organism evidence="2 3">
    <name type="scientific">Gossypium arboreum</name>
    <name type="common">Tree cotton</name>
    <name type="synonym">Gossypium nanking</name>
    <dbReference type="NCBI Taxonomy" id="29729"/>
    <lineage>
        <taxon>Eukaryota</taxon>
        <taxon>Viridiplantae</taxon>
        <taxon>Streptophyta</taxon>
        <taxon>Embryophyta</taxon>
        <taxon>Tracheophyta</taxon>
        <taxon>Spermatophyta</taxon>
        <taxon>Magnoliopsida</taxon>
        <taxon>eudicotyledons</taxon>
        <taxon>Gunneridae</taxon>
        <taxon>Pentapetalae</taxon>
        <taxon>rosids</taxon>
        <taxon>malvids</taxon>
        <taxon>Malvales</taxon>
        <taxon>Malvaceae</taxon>
        <taxon>Malvoideae</taxon>
        <taxon>Gossypium</taxon>
    </lineage>
</organism>
<comment type="similarity">
    <text evidence="1">Belongs to the glycosyl hydrolase 79 family.</text>
</comment>
<dbReference type="PANTHER" id="PTHR14363">
    <property type="entry name" value="HEPARANASE-RELATED"/>
    <property type="match status" value="1"/>
</dbReference>
<evidence type="ECO:0008006" key="4">
    <source>
        <dbReference type="Google" id="ProtNLM"/>
    </source>
</evidence>
<accession>A0ABR0P7B4</accession>
<protein>
    <recommendedName>
        <fullName evidence="4">Heparanase-like protein 3</fullName>
    </recommendedName>
</protein>
<evidence type="ECO:0000313" key="2">
    <source>
        <dbReference type="EMBL" id="KAK5814176.1"/>
    </source>
</evidence>
<name>A0ABR0P7B4_GOSAR</name>
<sequence>MAVAPHSQDLSNPILLNAIKVPLQYRAMVVFGLNALSGKTIRSDGSATGAWNSSNAESLIRYTVNKGYSIHGWELGNELCGTGVGAKVAPDQYASDVKSLENIVQNIYRGFEVKPLVIAPGGFIDTNWFAQLIQRTPKSLQVVTQHIYNLGPGTRAKKQLLKKYPQTKQHS</sequence>